<evidence type="ECO:0000313" key="5">
    <source>
        <dbReference type="EMBL" id="KAK1323273.1"/>
    </source>
</evidence>
<accession>A0AAV9FFR5</accession>
<dbReference type="SUPFAM" id="SSF51695">
    <property type="entry name" value="PLC-like phosphodiesterases"/>
    <property type="match status" value="1"/>
</dbReference>
<evidence type="ECO:0000256" key="2">
    <source>
        <dbReference type="ARBA" id="ARBA00022798"/>
    </source>
</evidence>
<dbReference type="InterPro" id="IPR017946">
    <property type="entry name" value="PLC-like_Pdiesterase_TIM-brl"/>
</dbReference>
<dbReference type="AlphaFoldDB" id="A0AAV9FFR5"/>
<dbReference type="Pfam" id="PF03009">
    <property type="entry name" value="GDPD"/>
    <property type="match status" value="1"/>
</dbReference>
<dbReference type="PROSITE" id="PS50007">
    <property type="entry name" value="PIPLC_X_DOMAIN"/>
    <property type="match status" value="1"/>
</dbReference>
<keyword evidence="6" id="KW-1185">Reference proteome</keyword>
<protein>
    <recommendedName>
        <fullName evidence="1">glycerophosphodiester phosphodiesterase</fullName>
        <ecNumber evidence="1">3.1.4.46</ecNumber>
    </recommendedName>
</protein>
<sequence length="356" mass="40286">MNLVGSKPWKRPPARIPRRWRWQRPTVSRARILRLLPILAFLALAPPVFFHLRLRRFQQMRMRRCGWIDRPPLVCAHGGDSSNAAPNTMDAYQSALRSGVDCVEIDVSRSSDGVLFALHDRDLQRMSGINTATVGHMNANQIKELNAGFQLPQEFHNPEVPTAEDALLFVSNSVRQVILDAKVGPPSFEKGLAFDILSIVNKTQCRNCIVWAKSDVVGREVIRLSQDVQVGYIVMKDHSTGAISNLLRMKGAVIVGVYHPLIDEKLVQILHGRGKKVYAWTVDDEEAMQKMLLEQVDAIVTGRPTMLRSLMQDMKTACLEEGFSLPDSIVTFLSSNYLYFGYICHEFSEYFCRNEL</sequence>
<dbReference type="PROSITE" id="PS51704">
    <property type="entry name" value="GP_PDE"/>
    <property type="match status" value="1"/>
</dbReference>
<dbReference type="Proteomes" id="UP001180020">
    <property type="component" value="Unassembled WGS sequence"/>
</dbReference>
<dbReference type="EC" id="3.1.4.46" evidence="1"/>
<dbReference type="CDD" id="cd08556">
    <property type="entry name" value="GDPD"/>
    <property type="match status" value="1"/>
</dbReference>
<dbReference type="PANTHER" id="PTHR47449:SF2">
    <property type="entry name" value="GLYCEROPHOSPHODIESTER PHOSPHODIESTERASE GDPD4"/>
    <property type="match status" value="1"/>
</dbReference>
<comment type="catalytic activity">
    <reaction evidence="3">
        <text>a sn-glycero-3-phosphodiester + H2O = an alcohol + sn-glycerol 3-phosphate + H(+)</text>
        <dbReference type="Rhea" id="RHEA:12969"/>
        <dbReference type="ChEBI" id="CHEBI:15377"/>
        <dbReference type="ChEBI" id="CHEBI:15378"/>
        <dbReference type="ChEBI" id="CHEBI:30879"/>
        <dbReference type="ChEBI" id="CHEBI:57597"/>
        <dbReference type="ChEBI" id="CHEBI:83408"/>
        <dbReference type="EC" id="3.1.4.46"/>
    </reaction>
</comment>
<dbReference type="Gene3D" id="3.20.20.190">
    <property type="entry name" value="Phosphatidylinositol (PI) phosphodiesterase"/>
    <property type="match status" value="1"/>
</dbReference>
<dbReference type="GO" id="GO:0008889">
    <property type="term" value="F:glycerophosphodiester phosphodiesterase activity"/>
    <property type="evidence" value="ECO:0007669"/>
    <property type="project" value="UniProtKB-EC"/>
</dbReference>
<keyword evidence="2" id="KW-0319">Glycerol metabolism</keyword>
<evidence type="ECO:0000256" key="1">
    <source>
        <dbReference type="ARBA" id="ARBA00012247"/>
    </source>
</evidence>
<name>A0AAV9FFR5_ACOCL</name>
<gene>
    <name evidence="5" type="ORF">QJS10_CPA02g00798</name>
</gene>
<dbReference type="PANTHER" id="PTHR47449">
    <property type="entry name" value="GLYCEROPHOSPHODIESTER PHOSPHODIESTERASE GDPD4"/>
    <property type="match status" value="1"/>
</dbReference>
<feature type="domain" description="GP-PDE" evidence="4">
    <location>
        <begin position="72"/>
        <end position="311"/>
    </location>
</feature>
<proteinExistence type="predicted"/>
<dbReference type="InterPro" id="IPR030395">
    <property type="entry name" value="GP_PDE_dom"/>
</dbReference>
<organism evidence="5 6">
    <name type="scientific">Acorus calamus</name>
    <name type="common">Sweet flag</name>
    <dbReference type="NCBI Taxonomy" id="4465"/>
    <lineage>
        <taxon>Eukaryota</taxon>
        <taxon>Viridiplantae</taxon>
        <taxon>Streptophyta</taxon>
        <taxon>Embryophyta</taxon>
        <taxon>Tracheophyta</taxon>
        <taxon>Spermatophyta</taxon>
        <taxon>Magnoliopsida</taxon>
        <taxon>Liliopsida</taxon>
        <taxon>Acoraceae</taxon>
        <taxon>Acorus</taxon>
    </lineage>
</organism>
<evidence type="ECO:0000256" key="3">
    <source>
        <dbReference type="ARBA" id="ARBA00047512"/>
    </source>
</evidence>
<evidence type="ECO:0000259" key="4">
    <source>
        <dbReference type="PROSITE" id="PS51704"/>
    </source>
</evidence>
<reference evidence="5" key="1">
    <citation type="journal article" date="2023" name="Nat. Commun.">
        <title>Diploid and tetraploid genomes of Acorus and the evolution of monocots.</title>
        <authorList>
            <person name="Ma L."/>
            <person name="Liu K.W."/>
            <person name="Li Z."/>
            <person name="Hsiao Y.Y."/>
            <person name="Qi Y."/>
            <person name="Fu T."/>
            <person name="Tang G.D."/>
            <person name="Zhang D."/>
            <person name="Sun W.H."/>
            <person name="Liu D.K."/>
            <person name="Li Y."/>
            <person name="Chen G.Z."/>
            <person name="Liu X.D."/>
            <person name="Liao X.Y."/>
            <person name="Jiang Y.T."/>
            <person name="Yu X."/>
            <person name="Hao Y."/>
            <person name="Huang J."/>
            <person name="Zhao X.W."/>
            <person name="Ke S."/>
            <person name="Chen Y.Y."/>
            <person name="Wu W.L."/>
            <person name="Hsu J.L."/>
            <person name="Lin Y.F."/>
            <person name="Huang M.D."/>
            <person name="Li C.Y."/>
            <person name="Huang L."/>
            <person name="Wang Z.W."/>
            <person name="Zhao X."/>
            <person name="Zhong W.Y."/>
            <person name="Peng D.H."/>
            <person name="Ahmad S."/>
            <person name="Lan S."/>
            <person name="Zhang J.S."/>
            <person name="Tsai W.C."/>
            <person name="Van de Peer Y."/>
            <person name="Liu Z.J."/>
        </authorList>
    </citation>
    <scope>NUCLEOTIDE SEQUENCE</scope>
    <source>
        <strain evidence="5">CP</strain>
    </source>
</reference>
<dbReference type="EMBL" id="JAUJYO010000002">
    <property type="protein sequence ID" value="KAK1323273.1"/>
    <property type="molecule type" value="Genomic_DNA"/>
</dbReference>
<dbReference type="GO" id="GO:0006071">
    <property type="term" value="P:glycerol metabolic process"/>
    <property type="evidence" value="ECO:0007669"/>
    <property type="project" value="UniProtKB-KW"/>
</dbReference>
<reference evidence="5" key="2">
    <citation type="submission" date="2023-06" db="EMBL/GenBank/DDBJ databases">
        <authorList>
            <person name="Ma L."/>
            <person name="Liu K.-W."/>
            <person name="Li Z."/>
            <person name="Hsiao Y.-Y."/>
            <person name="Qi Y."/>
            <person name="Fu T."/>
            <person name="Tang G."/>
            <person name="Zhang D."/>
            <person name="Sun W.-H."/>
            <person name="Liu D.-K."/>
            <person name="Li Y."/>
            <person name="Chen G.-Z."/>
            <person name="Liu X.-D."/>
            <person name="Liao X.-Y."/>
            <person name="Jiang Y.-T."/>
            <person name="Yu X."/>
            <person name="Hao Y."/>
            <person name="Huang J."/>
            <person name="Zhao X.-W."/>
            <person name="Ke S."/>
            <person name="Chen Y.-Y."/>
            <person name="Wu W.-L."/>
            <person name="Hsu J.-L."/>
            <person name="Lin Y.-F."/>
            <person name="Huang M.-D."/>
            <person name="Li C.-Y."/>
            <person name="Huang L."/>
            <person name="Wang Z.-W."/>
            <person name="Zhao X."/>
            <person name="Zhong W.-Y."/>
            <person name="Peng D.-H."/>
            <person name="Ahmad S."/>
            <person name="Lan S."/>
            <person name="Zhang J.-S."/>
            <person name="Tsai W.-C."/>
            <person name="Van De Peer Y."/>
            <person name="Liu Z.-J."/>
        </authorList>
    </citation>
    <scope>NUCLEOTIDE SEQUENCE</scope>
    <source>
        <strain evidence="5">CP</strain>
        <tissue evidence="5">Leaves</tissue>
    </source>
</reference>
<evidence type="ECO:0000313" key="6">
    <source>
        <dbReference type="Proteomes" id="UP001180020"/>
    </source>
</evidence>
<dbReference type="InterPro" id="IPR044236">
    <property type="entry name" value="GDPD4"/>
</dbReference>
<comment type="caution">
    <text evidence="5">The sequence shown here is derived from an EMBL/GenBank/DDBJ whole genome shotgun (WGS) entry which is preliminary data.</text>
</comment>
<dbReference type="GO" id="GO:0006629">
    <property type="term" value="P:lipid metabolic process"/>
    <property type="evidence" value="ECO:0007669"/>
    <property type="project" value="InterPro"/>
</dbReference>